<dbReference type="EMBL" id="CP024790">
    <property type="protein sequence ID" value="AUB43475.1"/>
    <property type="molecule type" value="Genomic_DNA"/>
</dbReference>
<dbReference type="AlphaFoldDB" id="A0A2K8T8S4"/>
<geneLocation type="plasmid" evidence="3">
    <name>pnfsy05</name>
</geneLocation>
<keyword evidence="1" id="KW-0812">Transmembrane</keyword>
<protein>
    <submittedName>
        <fullName evidence="2">Uncharacterized protein</fullName>
    </submittedName>
</protein>
<evidence type="ECO:0000256" key="1">
    <source>
        <dbReference type="SAM" id="Phobius"/>
    </source>
</evidence>
<feature type="transmembrane region" description="Helical" evidence="1">
    <location>
        <begin position="20"/>
        <end position="42"/>
    </location>
</feature>
<evidence type="ECO:0000313" key="2">
    <source>
        <dbReference type="EMBL" id="AUB43475.1"/>
    </source>
</evidence>
<organism evidence="2 3">
    <name type="scientific">Nostoc flagelliforme CCNUN1</name>
    <dbReference type="NCBI Taxonomy" id="2038116"/>
    <lineage>
        <taxon>Bacteria</taxon>
        <taxon>Bacillati</taxon>
        <taxon>Cyanobacteriota</taxon>
        <taxon>Cyanophyceae</taxon>
        <taxon>Nostocales</taxon>
        <taxon>Nostocaceae</taxon>
        <taxon>Nostoc</taxon>
    </lineage>
</organism>
<proteinExistence type="predicted"/>
<keyword evidence="2" id="KW-0614">Plasmid</keyword>
<evidence type="ECO:0000313" key="3">
    <source>
        <dbReference type="Proteomes" id="UP000232003"/>
    </source>
</evidence>
<dbReference type="KEGG" id="nfl:COO91_09656"/>
<reference evidence="2 3" key="1">
    <citation type="submission" date="2017-11" db="EMBL/GenBank/DDBJ databases">
        <title>Complete genome of a free-living desiccation-tolerant cyanobacterium and its photosynthetic adaptation to extreme terrestrial habitat.</title>
        <authorList>
            <person name="Shang J."/>
        </authorList>
    </citation>
    <scope>NUCLEOTIDE SEQUENCE [LARGE SCALE GENOMIC DNA]</scope>
    <source>
        <strain evidence="2 3">CCNUN1</strain>
        <plasmid evidence="3">pnfsy05</plasmid>
    </source>
</reference>
<dbReference type="Proteomes" id="UP000232003">
    <property type="component" value="Plasmid pNFSY05"/>
</dbReference>
<gene>
    <name evidence="2" type="ORF">COO91_09656</name>
</gene>
<keyword evidence="3" id="KW-1185">Reference proteome</keyword>
<name>A0A2K8T8S4_9NOSO</name>
<sequence length="43" mass="4339">MAQGLKVVSSLEIASSLDGWGIGAIASFADSAIALFLLVSLLC</sequence>
<accession>A0A2K8T8S4</accession>
<keyword evidence="1" id="KW-0472">Membrane</keyword>
<keyword evidence="1" id="KW-1133">Transmembrane helix</keyword>